<dbReference type="Pfam" id="PF02148">
    <property type="entry name" value="zf-UBP"/>
    <property type="match status" value="1"/>
</dbReference>
<dbReference type="RefSeq" id="WP_129457617.1">
    <property type="nucleotide sequence ID" value="NZ_PPCV01000001.1"/>
</dbReference>
<evidence type="ECO:0000313" key="3">
    <source>
        <dbReference type="EMBL" id="RXW33647.1"/>
    </source>
</evidence>
<proteinExistence type="predicted"/>
<dbReference type="GO" id="GO:0008270">
    <property type="term" value="F:zinc ion binding"/>
    <property type="evidence" value="ECO:0007669"/>
    <property type="project" value="InterPro"/>
</dbReference>
<organism evidence="3 4">
    <name type="scientific">Propioniciclava flava</name>
    <dbReference type="NCBI Taxonomy" id="2072026"/>
    <lineage>
        <taxon>Bacteria</taxon>
        <taxon>Bacillati</taxon>
        <taxon>Actinomycetota</taxon>
        <taxon>Actinomycetes</taxon>
        <taxon>Propionibacteriales</taxon>
        <taxon>Propionibacteriaceae</taxon>
        <taxon>Propioniciclava</taxon>
    </lineage>
</organism>
<reference evidence="3 4" key="1">
    <citation type="submission" date="2018-01" db="EMBL/GenBank/DDBJ databases">
        <title>Lactibacter flavus gen. nov., sp. nov., a novel bacterium of the family Propionibacteriaceae isolated from raw milk and dairy products.</title>
        <authorList>
            <person name="Wenning M."/>
            <person name="Breitenwieser F."/>
            <person name="Huptas C."/>
            <person name="von Neubeck M."/>
            <person name="Busse H.-J."/>
            <person name="Scherer S."/>
        </authorList>
    </citation>
    <scope>NUCLEOTIDE SEQUENCE [LARGE SCALE GENOMIC DNA]</scope>
    <source>
        <strain evidence="3 4">VG341</strain>
    </source>
</reference>
<feature type="region of interest" description="Disordered" evidence="1">
    <location>
        <begin position="83"/>
        <end position="113"/>
    </location>
</feature>
<gene>
    <name evidence="3" type="ORF">C1706_02590</name>
</gene>
<dbReference type="Gene3D" id="3.30.40.10">
    <property type="entry name" value="Zinc/RING finger domain, C3HC4 (zinc finger)"/>
    <property type="match status" value="1"/>
</dbReference>
<keyword evidence="4" id="KW-1185">Reference proteome</keyword>
<comment type="caution">
    <text evidence="3">The sequence shown here is derived from an EMBL/GenBank/DDBJ whole genome shotgun (WGS) entry which is preliminary data.</text>
</comment>
<dbReference type="EMBL" id="PPCV01000001">
    <property type="protein sequence ID" value="RXW33647.1"/>
    <property type="molecule type" value="Genomic_DNA"/>
</dbReference>
<evidence type="ECO:0000313" key="4">
    <source>
        <dbReference type="Proteomes" id="UP000290624"/>
    </source>
</evidence>
<dbReference type="InterPro" id="IPR013083">
    <property type="entry name" value="Znf_RING/FYVE/PHD"/>
</dbReference>
<dbReference type="SUPFAM" id="SSF57850">
    <property type="entry name" value="RING/U-box"/>
    <property type="match status" value="1"/>
</dbReference>
<evidence type="ECO:0000259" key="2">
    <source>
        <dbReference type="PROSITE" id="PS50271"/>
    </source>
</evidence>
<protein>
    <recommendedName>
        <fullName evidence="2">UBP-type domain-containing protein</fullName>
    </recommendedName>
</protein>
<feature type="domain" description="UBP-type" evidence="2">
    <location>
        <begin position="1"/>
        <end position="99"/>
    </location>
</feature>
<dbReference type="PROSITE" id="PS50271">
    <property type="entry name" value="ZF_UBP"/>
    <property type="match status" value="1"/>
</dbReference>
<evidence type="ECO:0000256" key="1">
    <source>
        <dbReference type="SAM" id="MobiDB-lite"/>
    </source>
</evidence>
<sequence length="113" mass="12359">MDGIDPTVPPSGTGCEECLREGGWWFHLRRCAQCGHVGCCDSSPSQHATAHYRATGHPFIQSFEPGEDWFYHYPRDAMYEGPVLAAPDSRPADQPAPGPAGRVPPNWTSLLHG</sequence>
<dbReference type="InterPro" id="IPR001607">
    <property type="entry name" value="Znf_UBP"/>
</dbReference>
<dbReference type="AlphaFoldDB" id="A0A4Q2EJ69"/>
<dbReference type="Proteomes" id="UP000290624">
    <property type="component" value="Unassembled WGS sequence"/>
</dbReference>
<accession>A0A4Q2EJ69</accession>
<name>A0A4Q2EJ69_9ACTN</name>
<dbReference type="OrthoDB" id="57886at2"/>